<dbReference type="RefSeq" id="WP_254571117.1">
    <property type="nucleotide sequence ID" value="NZ_CP098502.1"/>
</dbReference>
<feature type="compositionally biased region" description="Gly residues" evidence="1">
    <location>
        <begin position="119"/>
        <end position="136"/>
    </location>
</feature>
<name>A0ABY5DQV6_9ACTN</name>
<evidence type="ECO:0000256" key="1">
    <source>
        <dbReference type="SAM" id="MobiDB-lite"/>
    </source>
</evidence>
<evidence type="ECO:0000259" key="3">
    <source>
        <dbReference type="Pfam" id="PF14257"/>
    </source>
</evidence>
<feature type="compositionally biased region" description="Pro residues" evidence="1">
    <location>
        <begin position="181"/>
        <end position="193"/>
    </location>
</feature>
<protein>
    <submittedName>
        <fullName evidence="4">DUF4349 domain-containing protein</fullName>
    </submittedName>
</protein>
<evidence type="ECO:0000313" key="5">
    <source>
        <dbReference type="Proteomes" id="UP001056035"/>
    </source>
</evidence>
<accession>A0ABY5DQV6</accession>
<feature type="compositionally biased region" description="Low complexity" evidence="1">
    <location>
        <begin position="149"/>
        <end position="165"/>
    </location>
</feature>
<dbReference type="Proteomes" id="UP001056035">
    <property type="component" value="Chromosome"/>
</dbReference>
<evidence type="ECO:0000256" key="2">
    <source>
        <dbReference type="SAM" id="Phobius"/>
    </source>
</evidence>
<dbReference type="Pfam" id="PF14257">
    <property type="entry name" value="DUF4349"/>
    <property type="match status" value="1"/>
</dbReference>
<keyword evidence="2" id="KW-1133">Transmembrane helix</keyword>
<feature type="transmembrane region" description="Helical" evidence="2">
    <location>
        <begin position="388"/>
        <end position="412"/>
    </location>
</feature>
<organism evidence="4 5">
    <name type="scientific">Paraconexibacter antarcticus</name>
    <dbReference type="NCBI Taxonomy" id="2949664"/>
    <lineage>
        <taxon>Bacteria</taxon>
        <taxon>Bacillati</taxon>
        <taxon>Actinomycetota</taxon>
        <taxon>Thermoleophilia</taxon>
        <taxon>Solirubrobacterales</taxon>
        <taxon>Paraconexibacteraceae</taxon>
        <taxon>Paraconexibacter</taxon>
    </lineage>
</organism>
<proteinExistence type="predicted"/>
<feature type="region of interest" description="Disordered" evidence="1">
    <location>
        <begin position="119"/>
        <end position="199"/>
    </location>
</feature>
<evidence type="ECO:0000313" key="4">
    <source>
        <dbReference type="EMBL" id="UTI64413.1"/>
    </source>
</evidence>
<keyword evidence="5" id="KW-1185">Reference proteome</keyword>
<keyword evidence="2" id="KW-0812">Transmembrane</keyword>
<feature type="transmembrane region" description="Helical" evidence="2">
    <location>
        <begin position="95"/>
        <end position="116"/>
    </location>
</feature>
<sequence length="429" mass="42599">MSPNRPQHDTDLDLDPVIAAELDALEAALAGRPDADPALLGLVAAVRDDTPAPRPDFRRELDARAADGFPRGGGGGPRALAAAVQGRLSAHRIGLVPALGAAATVIVALVVAASALHGSGSGSGSGSGAGRGGGNGSAVPSLSAPTRSGESAPATPAAGAATQSQDSAGPEAKSSIATVPPGVPVPAPTPSPVAPGVARKVEQSTQLALRTSAGRLQQVADGVVRVTQAAGGFVQQSNVDATDGGGTADFTLSVPSAQAKAAVAGLSRLAHVSSMSQSQTDITAGFVSVSDRLHDARAERRALLKALAAARTAEGIARLRSRIAAGLREIGAIKGELRGLRRRADNTTILVTVTALRAAPKPAGHGGTGGGGWTPGDAAHDALRVLEVAAGVLLVGLAVLLPAGLILVPALLGARYARRRRREGALDPA</sequence>
<gene>
    <name evidence="4" type="ORF">NBH00_24130</name>
</gene>
<keyword evidence="2" id="KW-0472">Membrane</keyword>
<dbReference type="InterPro" id="IPR025645">
    <property type="entry name" value="DUF4349"/>
</dbReference>
<reference evidence="4 5" key="1">
    <citation type="submission" date="2022-06" db="EMBL/GenBank/DDBJ databases">
        <title>Paraconexibacter antarcticus.</title>
        <authorList>
            <person name="Kim C.S."/>
        </authorList>
    </citation>
    <scope>NUCLEOTIDE SEQUENCE [LARGE SCALE GENOMIC DNA]</scope>
    <source>
        <strain evidence="4 5">02-257</strain>
    </source>
</reference>
<feature type="domain" description="DUF4349" evidence="3">
    <location>
        <begin position="199"/>
        <end position="413"/>
    </location>
</feature>
<dbReference type="EMBL" id="CP098502">
    <property type="protein sequence ID" value="UTI64413.1"/>
    <property type="molecule type" value="Genomic_DNA"/>
</dbReference>